<evidence type="ECO:0008006" key="3">
    <source>
        <dbReference type="Google" id="ProtNLM"/>
    </source>
</evidence>
<dbReference type="Gene3D" id="3.40.50.620">
    <property type="entry name" value="HUPs"/>
    <property type="match status" value="1"/>
</dbReference>
<dbReference type="AlphaFoldDB" id="A0A0S4ILY4"/>
<protein>
    <recommendedName>
        <fullName evidence="3">Cytidyltransferase-like domain-containing protein</fullName>
    </recommendedName>
</protein>
<keyword evidence="2" id="KW-1185">Reference proteome</keyword>
<dbReference type="VEuPathDB" id="TriTrypDB:BSAL_00270"/>
<dbReference type="SUPFAM" id="SSF52374">
    <property type="entry name" value="Nucleotidylyl transferase"/>
    <property type="match status" value="1"/>
</dbReference>
<evidence type="ECO:0000313" key="1">
    <source>
        <dbReference type="EMBL" id="CUE72354.1"/>
    </source>
</evidence>
<dbReference type="GO" id="GO:0016887">
    <property type="term" value="F:ATP hydrolysis activity"/>
    <property type="evidence" value="ECO:0007669"/>
    <property type="project" value="TreeGrafter"/>
</dbReference>
<gene>
    <name evidence="1" type="ORF">BSAL_00270</name>
</gene>
<dbReference type="Proteomes" id="UP000051952">
    <property type="component" value="Unassembled WGS sequence"/>
</dbReference>
<dbReference type="EMBL" id="CYKH01000126">
    <property type="protein sequence ID" value="CUE72354.1"/>
    <property type="molecule type" value="Genomic_DNA"/>
</dbReference>
<accession>A0A0S4ILY4</accession>
<dbReference type="OMA" id="GCYFVVG"/>
<dbReference type="GO" id="GO:0000309">
    <property type="term" value="F:nicotinamide-nucleotide adenylyltransferase activity"/>
    <property type="evidence" value="ECO:0007669"/>
    <property type="project" value="TreeGrafter"/>
</dbReference>
<dbReference type="PANTHER" id="PTHR31285">
    <property type="entry name" value="NICOTINAMIDE MONONUCLEOTIDE ADENYLYLTRANSFERASE"/>
    <property type="match status" value="1"/>
</dbReference>
<dbReference type="GO" id="GO:0005634">
    <property type="term" value="C:nucleus"/>
    <property type="evidence" value="ECO:0007669"/>
    <property type="project" value="TreeGrafter"/>
</dbReference>
<name>A0A0S4ILY4_BODSA</name>
<sequence>MSNALLSVVERIHASPFKYNLITTGAGGSAISTLMSVPGCSRTLINAQVPYASKTTQDLLDNFPSKFVSSDIGRQLAQHAFRQAVEMDPTTLPINIVGIGATAALQTSTVRRGADAVFITAWGKHFVNSYAVEMSKELSRLQQEEIVGQLIVRAMAESASVDCQDLKSQLDAAQLQTPVQLNATSDIPSPINAVLSGQIQCALFNRHGDVRVNIYPFTKEDHDYNANIYLLYPGSFKPLHWGHTELARVAGQVMQRYHPEKKNVVITYEISASIVGKKDVCEEDFIERISQFTTQGRRVAITAAKLFVEKAEMFPNHGLVVGIDTARRVLDKQYYNNDDSKMIAAMKAIDNFGCYFVVGGRKRDDGWDDLDDLTVPPELKHMFKGINRADFRVDISSTEIRARRMSTDHIAD</sequence>
<dbReference type="GO" id="GO:0005737">
    <property type="term" value="C:cytoplasm"/>
    <property type="evidence" value="ECO:0007669"/>
    <property type="project" value="TreeGrafter"/>
</dbReference>
<dbReference type="InterPro" id="IPR014729">
    <property type="entry name" value="Rossmann-like_a/b/a_fold"/>
</dbReference>
<dbReference type="PANTHER" id="PTHR31285:SF0">
    <property type="entry name" value="NICOTINAMIDE MONONUCLEOTIDE ADENYLYLTRANSFERASE"/>
    <property type="match status" value="1"/>
</dbReference>
<reference evidence="2" key="1">
    <citation type="submission" date="2015-09" db="EMBL/GenBank/DDBJ databases">
        <authorList>
            <consortium name="Pathogen Informatics"/>
        </authorList>
    </citation>
    <scope>NUCLEOTIDE SEQUENCE [LARGE SCALE GENOMIC DNA]</scope>
    <source>
        <strain evidence="2">Lake Konstanz</strain>
    </source>
</reference>
<organism evidence="1 2">
    <name type="scientific">Bodo saltans</name>
    <name type="common">Flagellated protozoan</name>
    <dbReference type="NCBI Taxonomy" id="75058"/>
    <lineage>
        <taxon>Eukaryota</taxon>
        <taxon>Discoba</taxon>
        <taxon>Euglenozoa</taxon>
        <taxon>Kinetoplastea</taxon>
        <taxon>Metakinetoplastina</taxon>
        <taxon>Eubodonida</taxon>
        <taxon>Bodonidae</taxon>
        <taxon>Bodo</taxon>
    </lineage>
</organism>
<proteinExistence type="predicted"/>
<evidence type="ECO:0000313" key="2">
    <source>
        <dbReference type="Proteomes" id="UP000051952"/>
    </source>
</evidence>
<dbReference type="OrthoDB" id="5591297at2759"/>